<proteinExistence type="inferred from homology"/>
<accession>A0AAE2SD37</accession>
<dbReference type="Gene3D" id="3.30.1120.10">
    <property type="match status" value="1"/>
</dbReference>
<organism evidence="4 5">
    <name type="scientific">Oceaniferula flava</name>
    <dbReference type="NCBI Taxonomy" id="2800421"/>
    <lineage>
        <taxon>Bacteria</taxon>
        <taxon>Pseudomonadati</taxon>
        <taxon>Verrucomicrobiota</taxon>
        <taxon>Verrucomicrobiia</taxon>
        <taxon>Verrucomicrobiales</taxon>
        <taxon>Verrucomicrobiaceae</taxon>
        <taxon>Oceaniferula</taxon>
    </lineage>
</organism>
<comment type="caution">
    <text evidence="4">The sequence shown here is derived from an EMBL/GenBank/DDBJ whole genome shotgun (WGS) entry which is preliminary data.</text>
</comment>
<dbReference type="CDD" id="cd16026">
    <property type="entry name" value="GALNS_like"/>
    <property type="match status" value="1"/>
</dbReference>
<gene>
    <name evidence="4" type="ORF">JIN83_09475</name>
</gene>
<keyword evidence="5" id="KW-1185">Reference proteome</keyword>
<dbReference type="Gene3D" id="3.40.720.10">
    <property type="entry name" value="Alkaline Phosphatase, subunit A"/>
    <property type="match status" value="1"/>
</dbReference>
<name>A0AAE2SD37_9BACT</name>
<dbReference type="AlphaFoldDB" id="A0AAE2SD37"/>
<evidence type="ECO:0000313" key="5">
    <source>
        <dbReference type="Proteomes" id="UP000634206"/>
    </source>
</evidence>
<evidence type="ECO:0000256" key="2">
    <source>
        <dbReference type="ARBA" id="ARBA00022801"/>
    </source>
</evidence>
<dbReference type="InterPro" id="IPR000917">
    <property type="entry name" value="Sulfatase_N"/>
</dbReference>
<dbReference type="PANTHER" id="PTHR42693:SF53">
    <property type="entry name" value="ENDO-4-O-SULFATASE"/>
    <property type="match status" value="1"/>
</dbReference>
<dbReference type="EMBL" id="JAENIG010000005">
    <property type="protein sequence ID" value="MBK1855187.1"/>
    <property type="molecule type" value="Genomic_DNA"/>
</dbReference>
<dbReference type="Proteomes" id="UP000634206">
    <property type="component" value="Unassembled WGS sequence"/>
</dbReference>
<comment type="similarity">
    <text evidence="1">Belongs to the sulfatase family.</text>
</comment>
<protein>
    <submittedName>
        <fullName evidence="4">Sulfatase</fullName>
    </submittedName>
</protein>
<dbReference type="InterPro" id="IPR050738">
    <property type="entry name" value="Sulfatase"/>
</dbReference>
<reference evidence="4" key="1">
    <citation type="submission" date="2021-01" db="EMBL/GenBank/DDBJ databases">
        <title>Modified the classification status of verrucomicrobia.</title>
        <authorList>
            <person name="Feng X."/>
        </authorList>
    </citation>
    <scope>NUCLEOTIDE SEQUENCE</scope>
    <source>
        <strain evidence="4">5K15</strain>
    </source>
</reference>
<evidence type="ECO:0000256" key="1">
    <source>
        <dbReference type="ARBA" id="ARBA00008779"/>
    </source>
</evidence>
<dbReference type="PANTHER" id="PTHR42693">
    <property type="entry name" value="ARYLSULFATASE FAMILY MEMBER"/>
    <property type="match status" value="1"/>
</dbReference>
<sequence length="469" mass="52167">MTLLTCSAAAQAKSPNFILIFTDDQGYQDLGCYGSPDIKTPRIDQMAKEGMRFTSFYAQTVCGPSRGALMTGSYPIRFARQADPDSEHPELHSKEITIAEVLKKQGYRTAAFGKWDLAGHRQVGYKESLLPKYQGFDTFFGTPSSNDRSVNLLRGTRVVEKKADMSTLTARYTDEALAFIEEHHAAPFFVYLAHSMPHTKLAASEKFKGKSQGGLYGDVIEELDYHVGRLLDKVKQLGLDENTYVIFTSDNGPWLVRKAHGGHAQPLRSGKTTCWEGGMRVPCIIRAPGKVPAETITDAITATIDLFPTFARLAGAEVPADRVIDGVDISAIMHGQQDSLKRPYYYYQHDCLRGVRSGKWKLMLPHTEPVLGSIATKWRGHVNPADSKRLTSAQLYNLETDLSETTDLAAQHPEVVAELMTLAKWAQTDIGDHNHFGTNARTFGAKRRTLSQDWKFKAPAPKKRKQKAN</sequence>
<dbReference type="SUPFAM" id="SSF53649">
    <property type="entry name" value="Alkaline phosphatase-like"/>
    <property type="match status" value="1"/>
</dbReference>
<dbReference type="Pfam" id="PF00884">
    <property type="entry name" value="Sulfatase"/>
    <property type="match status" value="1"/>
</dbReference>
<dbReference type="InterPro" id="IPR017850">
    <property type="entry name" value="Alkaline_phosphatase_core_sf"/>
</dbReference>
<evidence type="ECO:0000259" key="3">
    <source>
        <dbReference type="Pfam" id="PF00884"/>
    </source>
</evidence>
<feature type="domain" description="Sulfatase N-terminal" evidence="3">
    <location>
        <begin position="15"/>
        <end position="316"/>
    </location>
</feature>
<evidence type="ECO:0000313" key="4">
    <source>
        <dbReference type="EMBL" id="MBK1855187.1"/>
    </source>
</evidence>
<keyword evidence="2" id="KW-0378">Hydrolase</keyword>
<dbReference type="GO" id="GO:0004065">
    <property type="term" value="F:arylsulfatase activity"/>
    <property type="evidence" value="ECO:0007669"/>
    <property type="project" value="TreeGrafter"/>
</dbReference>